<proteinExistence type="inferred from homology"/>
<keyword evidence="2 7" id="KW-0812">Transmembrane</keyword>
<dbReference type="eggNOG" id="COG1559">
    <property type="taxonomic scope" value="Bacteria"/>
</dbReference>
<dbReference type="CDD" id="cd08010">
    <property type="entry name" value="MltG_like"/>
    <property type="match status" value="1"/>
</dbReference>
<keyword evidence="6 7" id="KW-0961">Cell wall biogenesis/degradation</keyword>
<dbReference type="Proteomes" id="UP000008963">
    <property type="component" value="Chromosome"/>
</dbReference>
<keyword evidence="4 7" id="KW-0472">Membrane</keyword>
<dbReference type="GO" id="GO:0005886">
    <property type="term" value="C:plasma membrane"/>
    <property type="evidence" value="ECO:0007669"/>
    <property type="project" value="UniProtKB-SubCell"/>
</dbReference>
<organism evidence="8 9">
    <name type="scientific">Halobacteriovorax marinus (strain ATCC BAA-682 / DSM 15412 / SJ)</name>
    <name type="common">Bacteriovorax marinus</name>
    <dbReference type="NCBI Taxonomy" id="862908"/>
    <lineage>
        <taxon>Bacteria</taxon>
        <taxon>Pseudomonadati</taxon>
        <taxon>Bdellovibrionota</taxon>
        <taxon>Bacteriovoracia</taxon>
        <taxon>Bacteriovoracales</taxon>
        <taxon>Halobacteriovoraceae</taxon>
        <taxon>Halobacteriovorax</taxon>
    </lineage>
</organism>
<comment type="similarity">
    <text evidence="7">Belongs to the transglycosylase MltG family.</text>
</comment>
<feature type="transmembrane region" description="Helical" evidence="7">
    <location>
        <begin position="20"/>
        <end position="40"/>
    </location>
</feature>
<dbReference type="Gene3D" id="3.30.1490.480">
    <property type="entry name" value="Endolytic murein transglycosylase"/>
    <property type="match status" value="2"/>
</dbReference>
<name>E1X559_HALMS</name>
<evidence type="ECO:0000256" key="3">
    <source>
        <dbReference type="ARBA" id="ARBA00022989"/>
    </source>
</evidence>
<dbReference type="GO" id="GO:0008932">
    <property type="term" value="F:lytic endotransglycosylase activity"/>
    <property type="evidence" value="ECO:0007669"/>
    <property type="project" value="UniProtKB-UniRule"/>
</dbReference>
<dbReference type="Gene3D" id="3.30.160.60">
    <property type="entry name" value="Classic Zinc Finger"/>
    <property type="match status" value="1"/>
</dbReference>
<dbReference type="HAMAP" id="MF_02065">
    <property type="entry name" value="MltG"/>
    <property type="match status" value="1"/>
</dbReference>
<feature type="site" description="Important for catalytic activity" evidence="7">
    <location>
        <position position="227"/>
    </location>
</feature>
<dbReference type="GO" id="GO:0071555">
    <property type="term" value="P:cell wall organization"/>
    <property type="evidence" value="ECO:0007669"/>
    <property type="project" value="UniProtKB-KW"/>
</dbReference>
<dbReference type="AlphaFoldDB" id="E1X559"/>
<keyword evidence="3 7" id="KW-1133">Transmembrane helix</keyword>
<evidence type="ECO:0000256" key="5">
    <source>
        <dbReference type="ARBA" id="ARBA00023239"/>
    </source>
</evidence>
<comment type="subcellular location">
    <subcellularLocation>
        <location evidence="7">Cell inner membrane</location>
        <topology evidence="7">Single-pass membrane protein</topology>
    </subcellularLocation>
</comment>
<dbReference type="HOGENOM" id="CLU_025574_0_2_7"/>
<comment type="catalytic activity">
    <reaction evidence="7">
        <text>a peptidoglycan chain = a peptidoglycan chain with N-acetyl-1,6-anhydromuramyl-[peptide] at the reducing end + a peptidoglycan chain with N-acetylglucosamine at the non-reducing end.</text>
        <dbReference type="EC" id="4.2.2.29"/>
    </reaction>
</comment>
<keyword evidence="7" id="KW-0997">Cell inner membrane</keyword>
<dbReference type="KEGG" id="bmx:BMS_0624"/>
<evidence type="ECO:0000256" key="1">
    <source>
        <dbReference type="ARBA" id="ARBA00022475"/>
    </source>
</evidence>
<dbReference type="EC" id="4.2.2.29" evidence="7"/>
<dbReference type="PANTHER" id="PTHR30518:SF2">
    <property type="entry name" value="ENDOLYTIC MUREIN TRANSGLYCOSYLASE"/>
    <property type="match status" value="1"/>
</dbReference>
<evidence type="ECO:0000313" key="8">
    <source>
        <dbReference type="EMBL" id="CBW25531.1"/>
    </source>
</evidence>
<evidence type="ECO:0000256" key="4">
    <source>
        <dbReference type="ARBA" id="ARBA00023136"/>
    </source>
</evidence>
<protein>
    <recommendedName>
        <fullName evidence="7">Endolytic murein transglycosylase</fullName>
        <ecNumber evidence="7">4.2.2.29</ecNumber>
    </recommendedName>
    <alternativeName>
        <fullName evidence="7">Peptidoglycan lytic transglycosylase</fullName>
    </alternativeName>
    <alternativeName>
        <fullName evidence="7">Peptidoglycan polymerization terminase</fullName>
    </alternativeName>
</protein>
<dbReference type="NCBIfam" id="TIGR00247">
    <property type="entry name" value="endolytic transglycosylase MltG"/>
    <property type="match status" value="1"/>
</dbReference>
<evidence type="ECO:0000256" key="2">
    <source>
        <dbReference type="ARBA" id="ARBA00022692"/>
    </source>
</evidence>
<evidence type="ECO:0000256" key="6">
    <source>
        <dbReference type="ARBA" id="ARBA00023316"/>
    </source>
</evidence>
<keyword evidence="9" id="KW-1185">Reference proteome</keyword>
<reference evidence="9" key="1">
    <citation type="journal article" date="2013" name="ISME J.">
        <title>A small predatory core genome in the divergent marine Bacteriovorax marinus SJ and the terrestrial Bdellovibrio bacteriovorus.</title>
        <authorList>
            <person name="Crossman L.C."/>
            <person name="Chen H."/>
            <person name="Cerdeno-Tarraga A.M."/>
            <person name="Brooks K."/>
            <person name="Quail M.A."/>
            <person name="Pineiro S.A."/>
            <person name="Hobley L."/>
            <person name="Sockett R.E."/>
            <person name="Bentley S.D."/>
            <person name="Parkhill J."/>
            <person name="Williams H.N."/>
            <person name="Stine O.C."/>
        </authorList>
    </citation>
    <scope>NUCLEOTIDE SEQUENCE [LARGE SCALE GENOMIC DNA]</scope>
    <source>
        <strain evidence="9">ATCC BAA-682 / DSM 15412 / SJ</strain>
    </source>
</reference>
<sequence length="357" mass="40345">MSRITLTIILGTIMTKKHLFIFLVLGPLLGIFAGGLKVYYSIAIWKYQGPEKTFVIKPGEGFSKINHHLATQELISSSKLFYRYNKINNSLSDFKAGNYIIKPGTNMLDIITILTTGKGQTISVTIPEGKNLFQIADILSAEKVTDKESFIKLSKSPDFVSSLGIPASRVEGYLYPETYHFAKNTPAATVIKTMVNTFNNKTAEVDFSKSKLSKHSVIILASVVEKETGASFERPQIAGVFHNRLKKRMRLQSDPTTIYGIWENYNGNLRKKHLLERTEYNTYKIPALPIGPISNPGLESIKAVLSPDTHKYLYFVSKNDGTHIFSETYKQHRRAVNEFQKNAKNRKGKSWRDLNKK</sequence>
<dbReference type="PATRIC" id="fig|862908.3.peg.599"/>
<dbReference type="EMBL" id="FQ312005">
    <property type="protein sequence ID" value="CBW25531.1"/>
    <property type="molecule type" value="Genomic_DNA"/>
</dbReference>
<dbReference type="GO" id="GO:0009252">
    <property type="term" value="P:peptidoglycan biosynthetic process"/>
    <property type="evidence" value="ECO:0007669"/>
    <property type="project" value="UniProtKB-UniRule"/>
</dbReference>
<evidence type="ECO:0000313" key="9">
    <source>
        <dbReference type="Proteomes" id="UP000008963"/>
    </source>
</evidence>
<dbReference type="Pfam" id="PF02618">
    <property type="entry name" value="YceG"/>
    <property type="match status" value="1"/>
</dbReference>
<keyword evidence="5 7" id="KW-0456">Lyase</keyword>
<accession>E1X559</accession>
<keyword evidence="1 7" id="KW-1003">Cell membrane</keyword>
<evidence type="ECO:0000256" key="7">
    <source>
        <dbReference type="HAMAP-Rule" id="MF_02065"/>
    </source>
</evidence>
<comment type="function">
    <text evidence="7">Functions as a peptidoglycan terminase that cleaves nascent peptidoglycan strands endolytically to terminate their elongation.</text>
</comment>
<dbReference type="InterPro" id="IPR003770">
    <property type="entry name" value="MLTG-like"/>
</dbReference>
<gene>
    <name evidence="7" type="primary">mltG</name>
    <name evidence="8" type="ordered locus">BMS_0624</name>
</gene>
<dbReference type="PANTHER" id="PTHR30518">
    <property type="entry name" value="ENDOLYTIC MUREIN TRANSGLYCOSYLASE"/>
    <property type="match status" value="1"/>
</dbReference>
<dbReference type="STRING" id="862908.BMS_0624"/>